<comment type="caution">
    <text evidence="1">The sequence shown here is derived from an EMBL/GenBank/DDBJ whole genome shotgun (WGS) entry which is preliminary data.</text>
</comment>
<dbReference type="AlphaFoldDB" id="A4BYP3"/>
<evidence type="ECO:0000313" key="1">
    <source>
        <dbReference type="EMBL" id="EAR12286.1"/>
    </source>
</evidence>
<dbReference type="EMBL" id="AAOG01000002">
    <property type="protein sequence ID" value="EAR12286.1"/>
    <property type="molecule type" value="Genomic_DNA"/>
</dbReference>
<dbReference type="STRING" id="313594.PI23P_06670"/>
<name>A4BYP3_9FLAO</name>
<dbReference type="Proteomes" id="UP000003053">
    <property type="component" value="Unassembled WGS sequence"/>
</dbReference>
<reference evidence="1 2" key="1">
    <citation type="submission" date="2006-02" db="EMBL/GenBank/DDBJ databases">
        <authorList>
            <person name="Murray A."/>
            <person name="Staley J."/>
            <person name="Ferriera S."/>
            <person name="Johnson J."/>
            <person name="Kravitz S."/>
            <person name="Halpern A."/>
            <person name="Remington K."/>
            <person name="Beeson K."/>
            <person name="Tran B."/>
            <person name="Rogers Y.-H."/>
            <person name="Friedman R."/>
            <person name="Venter J.C."/>
        </authorList>
    </citation>
    <scope>NUCLEOTIDE SEQUENCE [LARGE SCALE GENOMIC DNA]</scope>
    <source>
        <strain evidence="1 2">23-P</strain>
    </source>
</reference>
<dbReference type="HOGENOM" id="CLU_2651346_0_0_10"/>
<protein>
    <submittedName>
        <fullName evidence="1">Uncharacterized protein</fullName>
    </submittedName>
</protein>
<gene>
    <name evidence="1" type="ORF">PI23P_06670</name>
</gene>
<evidence type="ECO:0000313" key="2">
    <source>
        <dbReference type="Proteomes" id="UP000003053"/>
    </source>
</evidence>
<accession>A4BYP3</accession>
<organism evidence="1 2">
    <name type="scientific">Polaribacter irgensii 23-P</name>
    <dbReference type="NCBI Taxonomy" id="313594"/>
    <lineage>
        <taxon>Bacteria</taxon>
        <taxon>Pseudomonadati</taxon>
        <taxon>Bacteroidota</taxon>
        <taxon>Flavobacteriia</taxon>
        <taxon>Flavobacteriales</taxon>
        <taxon>Flavobacteriaceae</taxon>
    </lineage>
</organism>
<sequence>MPTIAKNLNISRIYTRRVDPNFLQKIAINFKDTRGIGRKLIPVLWPKPEYLSEKRQRLQIQLKRVEKKNFSYRELK</sequence>
<keyword evidence="2" id="KW-1185">Reference proteome</keyword>
<proteinExistence type="predicted"/>